<evidence type="ECO:0000313" key="2">
    <source>
        <dbReference type="Proteomes" id="UP001597034"/>
    </source>
</evidence>
<dbReference type="InterPro" id="IPR055981">
    <property type="entry name" value="DUF7559"/>
</dbReference>
<gene>
    <name evidence="1" type="ORF">ACFSBL_03595</name>
</gene>
<dbReference type="AlphaFoldDB" id="A0ABD6DHQ5"/>
<dbReference type="RefSeq" id="WP_256400010.1">
    <property type="nucleotide sequence ID" value="NZ_JANHJR010000002.1"/>
</dbReference>
<evidence type="ECO:0000313" key="1">
    <source>
        <dbReference type="EMBL" id="MFD1644759.1"/>
    </source>
</evidence>
<sequence length="52" mass="5902">MPATMEVRCTDADCELDMFELHYTYDMPDDVTVEDFACPYCGTTAGLEEIEL</sequence>
<dbReference type="Pfam" id="PF24440">
    <property type="entry name" value="DUF7559"/>
    <property type="match status" value="1"/>
</dbReference>
<dbReference type="EMBL" id="JBHUDO010000001">
    <property type="protein sequence ID" value="MFD1644759.1"/>
    <property type="molecule type" value="Genomic_DNA"/>
</dbReference>
<dbReference type="Proteomes" id="UP001597034">
    <property type="component" value="Unassembled WGS sequence"/>
</dbReference>
<reference evidence="1 2" key="1">
    <citation type="journal article" date="2019" name="Int. J. Syst. Evol. Microbiol.">
        <title>The Global Catalogue of Microorganisms (GCM) 10K type strain sequencing project: providing services to taxonomists for standard genome sequencing and annotation.</title>
        <authorList>
            <consortium name="The Broad Institute Genomics Platform"/>
            <consortium name="The Broad Institute Genome Sequencing Center for Infectious Disease"/>
            <person name="Wu L."/>
            <person name="Ma J."/>
        </authorList>
    </citation>
    <scope>NUCLEOTIDE SEQUENCE [LARGE SCALE GENOMIC DNA]</scope>
    <source>
        <strain evidence="1 2">CGMCC 1.10390</strain>
    </source>
</reference>
<evidence type="ECO:0008006" key="3">
    <source>
        <dbReference type="Google" id="ProtNLM"/>
    </source>
</evidence>
<comment type="caution">
    <text evidence="1">The sequence shown here is derived from an EMBL/GenBank/DDBJ whole genome shotgun (WGS) entry which is preliminary data.</text>
</comment>
<accession>A0ABD6DHQ5</accession>
<keyword evidence="2" id="KW-1185">Reference proteome</keyword>
<organism evidence="1 2">
    <name type="scientific">Haloarchaeobius litoreus</name>
    <dbReference type="NCBI Taxonomy" id="755306"/>
    <lineage>
        <taxon>Archaea</taxon>
        <taxon>Methanobacteriati</taxon>
        <taxon>Methanobacteriota</taxon>
        <taxon>Stenosarchaea group</taxon>
        <taxon>Halobacteria</taxon>
        <taxon>Halobacteriales</taxon>
        <taxon>Halorubellaceae</taxon>
        <taxon>Haloarchaeobius</taxon>
    </lineage>
</organism>
<proteinExistence type="predicted"/>
<name>A0ABD6DHQ5_9EURY</name>
<protein>
    <recommendedName>
        <fullName evidence="3">Small CPxCG-related zinc finger protein</fullName>
    </recommendedName>
</protein>